<dbReference type="HAMAP" id="MF_01522">
    <property type="entry name" value="Kup"/>
    <property type="match status" value="1"/>
</dbReference>
<accession>A0A6S6Y1J5</accession>
<evidence type="ECO:0000256" key="6">
    <source>
        <dbReference type="ARBA" id="ARBA00022692"/>
    </source>
</evidence>
<evidence type="ECO:0000313" key="15">
    <source>
        <dbReference type="EMBL" id="CAB1370711.1"/>
    </source>
</evidence>
<evidence type="ECO:0000256" key="2">
    <source>
        <dbReference type="ARBA" id="ARBA00007019"/>
    </source>
</evidence>
<feature type="transmembrane region" description="Helical" evidence="12">
    <location>
        <begin position="376"/>
        <end position="399"/>
    </location>
</feature>
<dbReference type="GO" id="GO:0015079">
    <property type="term" value="F:potassium ion transmembrane transporter activity"/>
    <property type="evidence" value="ECO:0007669"/>
    <property type="project" value="UniProtKB-UniRule"/>
</dbReference>
<evidence type="ECO:0000313" key="16">
    <source>
        <dbReference type="Proteomes" id="UP000515733"/>
    </source>
</evidence>
<dbReference type="Pfam" id="PF22776">
    <property type="entry name" value="K_trans_C"/>
    <property type="match status" value="1"/>
</dbReference>
<feature type="transmembrane region" description="Helical" evidence="12">
    <location>
        <begin position="226"/>
        <end position="245"/>
    </location>
</feature>
<feature type="transmembrane region" description="Helical" evidence="12">
    <location>
        <begin position="111"/>
        <end position="132"/>
    </location>
</feature>
<evidence type="ECO:0000256" key="7">
    <source>
        <dbReference type="ARBA" id="ARBA00022847"/>
    </source>
</evidence>
<feature type="domain" description="K+ potassium transporter integral membrane" evidence="13">
    <location>
        <begin position="24"/>
        <end position="476"/>
    </location>
</feature>
<keyword evidence="10 12" id="KW-0406">Ion transport</keyword>
<dbReference type="Pfam" id="PF02705">
    <property type="entry name" value="K_trans"/>
    <property type="match status" value="1"/>
</dbReference>
<dbReference type="Proteomes" id="UP000515733">
    <property type="component" value="Chromosome"/>
</dbReference>
<comment type="similarity">
    <text evidence="2 12">Belongs to the HAK/KUP transporter (TC 2.A.72) family.</text>
</comment>
<dbReference type="GO" id="GO:0005886">
    <property type="term" value="C:plasma membrane"/>
    <property type="evidence" value="ECO:0007669"/>
    <property type="project" value="UniProtKB-SubCell"/>
</dbReference>
<dbReference type="InterPro" id="IPR023051">
    <property type="entry name" value="Kup"/>
</dbReference>
<dbReference type="PANTHER" id="PTHR30540">
    <property type="entry name" value="OSMOTIC STRESS POTASSIUM TRANSPORTER"/>
    <property type="match status" value="1"/>
</dbReference>
<keyword evidence="7 12" id="KW-0769">Symport</keyword>
<sequence length="635" mass="70010">MHGNIPVASTTSENHPQPSLAAMSLAAMGVVYGDIGTSPLYTMKEVFNGHHAVPATPDNLMGILSLVFWAMTITVSLKYVLFIMRADNRGEGGIMALTALALRTPGASPTLLWSVSVLGMFGAALFYGDAVITPAMSVLSAIEGLEVVTPIFQPYVVPITLAILTSLFLFQPKGTASVARLFGPVMAFWFATLGLLGLWNVIQHPDILAAINPWYAFRFMVDHGNLAFLALGAVVLAITGGEALYADMGHFGRRPIMWAWITFVFPALYLNYLGQGALILADPDAIKSPFFHMAPDALQMPLVILATVATVIASQAVISGAYSLTSQAIQLGYCPRIQIKFTSEREKGQIYIPNINWLLLLAVIVLVIGFRSSSNLASAYGIAVTLTMMIDTILAFIVVRALWGWGWFHAGLFLAFFVIVDFSFFSANVIKIFDGGWFPLVLGLSVFALLSTWKRGRALLYEKLRQDSMPLDAFIKSLHYGGPQRVEGMGIFMTPDPHSVPRAMLHNLLHNKVLHEQVVLLNVQMEDVPHVSEQERLTVTPLEQGFIQVILRYGFKDDPDIPAALATCATQGLRYEPMESSFFLGRETIVPHRMPTMPFWRQVLFMWMFRNADTATAFFKIPTNRVVELGTQIEL</sequence>
<gene>
    <name evidence="12 15" type="primary">kup</name>
    <name evidence="15" type="ORF">DENOEST_3557</name>
</gene>
<comment type="subcellular location">
    <subcellularLocation>
        <location evidence="12">Cell membrane</location>
        <topology evidence="12">Multi-pass membrane protein</topology>
    </subcellularLocation>
    <subcellularLocation>
        <location evidence="1">Membrane</location>
        <topology evidence="1">Multi-pass membrane protein</topology>
    </subcellularLocation>
</comment>
<dbReference type="InterPro" id="IPR053951">
    <property type="entry name" value="K_trans_N"/>
</dbReference>
<evidence type="ECO:0000259" key="13">
    <source>
        <dbReference type="Pfam" id="PF02705"/>
    </source>
</evidence>
<dbReference type="PANTHER" id="PTHR30540:SF79">
    <property type="entry name" value="LOW AFFINITY POTASSIUM TRANSPORT SYSTEM PROTEIN KUP"/>
    <property type="match status" value="1"/>
</dbReference>
<keyword evidence="5 12" id="KW-0633">Potassium transport</keyword>
<comment type="function">
    <text evidence="12">Transport of potassium into the cell. Likely operates as a K(+):H(+) symporter.</text>
</comment>
<evidence type="ECO:0000259" key="14">
    <source>
        <dbReference type="Pfam" id="PF22776"/>
    </source>
</evidence>
<feature type="transmembrane region" description="Helical" evidence="12">
    <location>
        <begin position="436"/>
        <end position="453"/>
    </location>
</feature>
<evidence type="ECO:0000256" key="11">
    <source>
        <dbReference type="ARBA" id="ARBA00023136"/>
    </source>
</evidence>
<keyword evidence="8 12" id="KW-0630">Potassium</keyword>
<name>A0A6S6Y1J5_9PROT</name>
<feature type="transmembrane region" description="Helical" evidence="12">
    <location>
        <begin position="152"/>
        <end position="170"/>
    </location>
</feature>
<feature type="transmembrane region" description="Helical" evidence="12">
    <location>
        <begin position="61"/>
        <end position="81"/>
    </location>
</feature>
<protein>
    <recommendedName>
        <fullName evidence="12">Probable potassium transport system protein Kup</fullName>
    </recommendedName>
</protein>
<feature type="transmembrane region" description="Helical" evidence="12">
    <location>
        <begin position="300"/>
        <end position="322"/>
    </location>
</feature>
<feature type="domain" description="K+ potassium transporter C-terminal" evidence="14">
    <location>
        <begin position="488"/>
        <end position="635"/>
    </location>
</feature>
<evidence type="ECO:0000256" key="9">
    <source>
        <dbReference type="ARBA" id="ARBA00022989"/>
    </source>
</evidence>
<feature type="transmembrane region" description="Helical" evidence="12">
    <location>
        <begin position="182"/>
        <end position="202"/>
    </location>
</feature>
<feature type="transmembrane region" description="Helical" evidence="12">
    <location>
        <begin position="350"/>
        <end position="370"/>
    </location>
</feature>
<keyword evidence="11 12" id="KW-0472">Membrane</keyword>
<dbReference type="InterPro" id="IPR053952">
    <property type="entry name" value="K_trans_C"/>
</dbReference>
<dbReference type="AlphaFoldDB" id="A0A6S6Y1J5"/>
<reference evidence="15 16" key="1">
    <citation type="submission" date="2020-03" db="EMBL/GenBank/DDBJ databases">
        <authorList>
            <consortium name="Genoscope - CEA"/>
            <person name="William W."/>
        </authorList>
    </citation>
    <scope>NUCLEOTIDE SEQUENCE [LARGE SCALE GENOMIC DNA]</scope>
    <source>
        <strain evidence="16">DSM 16959</strain>
    </source>
</reference>
<keyword evidence="16" id="KW-1185">Reference proteome</keyword>
<evidence type="ECO:0000256" key="12">
    <source>
        <dbReference type="HAMAP-Rule" id="MF_01522"/>
    </source>
</evidence>
<keyword evidence="6 12" id="KW-0812">Transmembrane</keyword>
<feature type="transmembrane region" description="Helical" evidence="12">
    <location>
        <begin position="257"/>
        <end position="280"/>
    </location>
</feature>
<comment type="catalytic activity">
    <reaction evidence="12">
        <text>K(+)(in) + H(+)(in) = K(+)(out) + H(+)(out)</text>
        <dbReference type="Rhea" id="RHEA:28490"/>
        <dbReference type="ChEBI" id="CHEBI:15378"/>
        <dbReference type="ChEBI" id="CHEBI:29103"/>
    </reaction>
</comment>
<organism evidence="15 16">
    <name type="scientific">Denitratisoma oestradiolicum</name>
    <dbReference type="NCBI Taxonomy" id="311182"/>
    <lineage>
        <taxon>Bacteria</taxon>
        <taxon>Pseudomonadati</taxon>
        <taxon>Pseudomonadota</taxon>
        <taxon>Betaproteobacteria</taxon>
        <taxon>Nitrosomonadales</taxon>
        <taxon>Sterolibacteriaceae</taxon>
        <taxon>Denitratisoma</taxon>
    </lineage>
</organism>
<dbReference type="EMBL" id="LR778301">
    <property type="protein sequence ID" value="CAB1370711.1"/>
    <property type="molecule type" value="Genomic_DNA"/>
</dbReference>
<keyword evidence="9 12" id="KW-1133">Transmembrane helix</keyword>
<evidence type="ECO:0000256" key="10">
    <source>
        <dbReference type="ARBA" id="ARBA00023065"/>
    </source>
</evidence>
<keyword evidence="3 12" id="KW-0813">Transport</keyword>
<evidence type="ECO:0000256" key="4">
    <source>
        <dbReference type="ARBA" id="ARBA00022475"/>
    </source>
</evidence>
<dbReference type="GO" id="GO:0015293">
    <property type="term" value="F:symporter activity"/>
    <property type="evidence" value="ECO:0007669"/>
    <property type="project" value="UniProtKB-UniRule"/>
</dbReference>
<evidence type="ECO:0000256" key="3">
    <source>
        <dbReference type="ARBA" id="ARBA00022448"/>
    </source>
</evidence>
<keyword evidence="4 12" id="KW-1003">Cell membrane</keyword>
<dbReference type="KEGG" id="doe:DENOEST_3557"/>
<feature type="transmembrane region" description="Helical" evidence="12">
    <location>
        <begin position="20"/>
        <end position="41"/>
    </location>
</feature>
<evidence type="ECO:0000256" key="5">
    <source>
        <dbReference type="ARBA" id="ARBA00022538"/>
    </source>
</evidence>
<feature type="transmembrane region" description="Helical" evidence="12">
    <location>
        <begin position="411"/>
        <end position="430"/>
    </location>
</feature>
<proteinExistence type="inferred from homology"/>
<evidence type="ECO:0000256" key="8">
    <source>
        <dbReference type="ARBA" id="ARBA00022958"/>
    </source>
</evidence>
<dbReference type="InterPro" id="IPR003855">
    <property type="entry name" value="K+_transporter"/>
</dbReference>
<evidence type="ECO:0000256" key="1">
    <source>
        <dbReference type="ARBA" id="ARBA00004141"/>
    </source>
</evidence>